<evidence type="ECO:0000313" key="4">
    <source>
        <dbReference type="Proteomes" id="UP000317839"/>
    </source>
</evidence>
<evidence type="ECO:0000313" key="3">
    <source>
        <dbReference type="EMBL" id="TQV75211.1"/>
    </source>
</evidence>
<dbReference type="PANTHER" id="PTHR44154">
    <property type="entry name" value="QUINONE OXIDOREDUCTASE"/>
    <property type="match status" value="1"/>
</dbReference>
<dbReference type="InterPro" id="IPR036291">
    <property type="entry name" value="NAD(P)-bd_dom_sf"/>
</dbReference>
<dbReference type="InterPro" id="IPR020843">
    <property type="entry name" value="ER"/>
</dbReference>
<dbReference type="OrthoDB" id="9785812at2"/>
<evidence type="ECO:0000259" key="2">
    <source>
        <dbReference type="SMART" id="SM00829"/>
    </source>
</evidence>
<proteinExistence type="predicted"/>
<dbReference type="SUPFAM" id="SSF50129">
    <property type="entry name" value="GroES-like"/>
    <property type="match status" value="1"/>
</dbReference>
<dbReference type="Proteomes" id="UP000317839">
    <property type="component" value="Unassembled WGS sequence"/>
</dbReference>
<dbReference type="Pfam" id="PF08240">
    <property type="entry name" value="ADH_N"/>
    <property type="match status" value="1"/>
</dbReference>
<comment type="caution">
    <text evidence="3">The sequence shown here is derived from an EMBL/GenBank/DDBJ whole genome shotgun (WGS) entry which is preliminary data.</text>
</comment>
<dbReference type="Gene3D" id="3.90.180.10">
    <property type="entry name" value="Medium-chain alcohol dehydrogenases, catalytic domain"/>
    <property type="match status" value="1"/>
</dbReference>
<dbReference type="InterPro" id="IPR011032">
    <property type="entry name" value="GroES-like_sf"/>
</dbReference>
<dbReference type="SUPFAM" id="SSF51735">
    <property type="entry name" value="NAD(P)-binding Rossmann-fold domains"/>
    <property type="match status" value="1"/>
</dbReference>
<dbReference type="InterPro" id="IPR013154">
    <property type="entry name" value="ADH-like_N"/>
</dbReference>
<organism evidence="3 4">
    <name type="scientific">Aliikangiella marina</name>
    <dbReference type="NCBI Taxonomy" id="1712262"/>
    <lineage>
        <taxon>Bacteria</taxon>
        <taxon>Pseudomonadati</taxon>
        <taxon>Pseudomonadota</taxon>
        <taxon>Gammaproteobacteria</taxon>
        <taxon>Oceanospirillales</taxon>
        <taxon>Pleioneaceae</taxon>
        <taxon>Aliikangiella</taxon>
    </lineage>
</organism>
<accession>A0A545TDE5</accession>
<protein>
    <submittedName>
        <fullName evidence="3">Zinc-dependent alcohol dehydrogenase family protein</fullName>
    </submittedName>
</protein>
<dbReference type="AlphaFoldDB" id="A0A545TDE5"/>
<dbReference type="InterPro" id="IPR051603">
    <property type="entry name" value="Zinc-ADH_QOR/CCCR"/>
</dbReference>
<dbReference type="PANTHER" id="PTHR44154:SF1">
    <property type="entry name" value="QUINONE OXIDOREDUCTASE"/>
    <property type="match status" value="1"/>
</dbReference>
<reference evidence="3 4" key="1">
    <citation type="submission" date="2019-06" db="EMBL/GenBank/DDBJ databases">
        <title>Draft genome of Aliikangiella marina GYP-15.</title>
        <authorList>
            <person name="Wang G."/>
        </authorList>
    </citation>
    <scope>NUCLEOTIDE SEQUENCE [LARGE SCALE GENOMIC DNA]</scope>
    <source>
        <strain evidence="3 4">GYP-15</strain>
    </source>
</reference>
<name>A0A545TDE5_9GAMM</name>
<dbReference type="Gene3D" id="3.40.50.720">
    <property type="entry name" value="NAD(P)-binding Rossmann-like Domain"/>
    <property type="match status" value="1"/>
</dbReference>
<feature type="domain" description="Enoyl reductase (ER)" evidence="2">
    <location>
        <begin position="11"/>
        <end position="326"/>
    </location>
</feature>
<dbReference type="Pfam" id="PF13602">
    <property type="entry name" value="ADH_zinc_N_2"/>
    <property type="match status" value="1"/>
</dbReference>
<dbReference type="SMART" id="SM00829">
    <property type="entry name" value="PKS_ER"/>
    <property type="match status" value="1"/>
</dbReference>
<dbReference type="EMBL" id="VIKR01000002">
    <property type="protein sequence ID" value="TQV75211.1"/>
    <property type="molecule type" value="Genomic_DNA"/>
</dbReference>
<dbReference type="RefSeq" id="WP_142941827.1">
    <property type="nucleotide sequence ID" value="NZ_VIKR01000002.1"/>
</dbReference>
<keyword evidence="1" id="KW-0521">NADP</keyword>
<keyword evidence="4" id="KW-1185">Reference proteome</keyword>
<dbReference type="GO" id="GO:0016491">
    <property type="term" value="F:oxidoreductase activity"/>
    <property type="evidence" value="ECO:0007669"/>
    <property type="project" value="InterPro"/>
</dbReference>
<evidence type="ECO:0000256" key="1">
    <source>
        <dbReference type="ARBA" id="ARBA00022857"/>
    </source>
</evidence>
<sequence>MKAMIIDKFGGTEFFKQVEVNKPVVKPGHVVVKVKASSVNPVDYKIRSLGDMLPFAPVLPAILGMDFAGVIEEVGEGVTEFQIGDEVFGCAGGLGTIAGSLAEYMLADSRLIAKKPNNISMQQAAALPLVSITAYEGLSRAGVSEGQKVLIHGGSGGVGHIAVQLAQYFGAQVYSTAGGDKQIAYLENLGVKAINYKSERVEDYTEQYTEGKGFDLIFDSVGDQNLTHSIEAAKLNGHIATTSSMVEMDLTLAHLKGLSLHVIFMLIPMIHNTGREQHGRILTEIARIVEAGKLMPYICEPVFSLAQIADAHQFLESGRAMGKVVVNHE</sequence>
<gene>
    <name evidence="3" type="ORF">FLL45_09745</name>
</gene>
<dbReference type="CDD" id="cd08272">
    <property type="entry name" value="MDR6"/>
    <property type="match status" value="1"/>
</dbReference>